<dbReference type="PANTHER" id="PTHR32448">
    <property type="entry name" value="OS08G0158400 PROTEIN"/>
    <property type="match status" value="1"/>
</dbReference>
<dbReference type="EMBL" id="JAUUTY010000001">
    <property type="protein sequence ID" value="KAK1696506.1"/>
    <property type="molecule type" value="Genomic_DNA"/>
</dbReference>
<dbReference type="GO" id="GO:0016491">
    <property type="term" value="F:oxidoreductase activity"/>
    <property type="evidence" value="ECO:0007669"/>
    <property type="project" value="UniProtKB-ARBA"/>
</dbReference>
<evidence type="ECO:0000313" key="1">
    <source>
        <dbReference type="EMBL" id="KAK1696506.1"/>
    </source>
</evidence>
<protein>
    <submittedName>
        <fullName evidence="1">Uncharacterized protein</fullName>
    </submittedName>
</protein>
<comment type="caution">
    <text evidence="1">The sequence shown here is derived from an EMBL/GenBank/DDBJ whole genome shotgun (WGS) entry which is preliminary data.</text>
</comment>
<reference evidence="1" key="1">
    <citation type="submission" date="2023-07" db="EMBL/GenBank/DDBJ databases">
        <title>A chromosome-level genome assembly of Lolium multiflorum.</title>
        <authorList>
            <person name="Chen Y."/>
            <person name="Copetti D."/>
            <person name="Kolliker R."/>
            <person name="Studer B."/>
        </authorList>
    </citation>
    <scope>NUCLEOTIDE SEQUENCE</scope>
    <source>
        <strain evidence="1">02402/16</strain>
        <tissue evidence="1">Leaf</tissue>
    </source>
</reference>
<evidence type="ECO:0000313" key="2">
    <source>
        <dbReference type="Proteomes" id="UP001231189"/>
    </source>
</evidence>
<dbReference type="Gene3D" id="3.30.465.10">
    <property type="match status" value="1"/>
</dbReference>
<organism evidence="1 2">
    <name type="scientific">Lolium multiflorum</name>
    <name type="common">Italian ryegrass</name>
    <name type="synonym">Lolium perenne subsp. multiflorum</name>
    <dbReference type="NCBI Taxonomy" id="4521"/>
    <lineage>
        <taxon>Eukaryota</taxon>
        <taxon>Viridiplantae</taxon>
        <taxon>Streptophyta</taxon>
        <taxon>Embryophyta</taxon>
        <taxon>Tracheophyta</taxon>
        <taxon>Spermatophyta</taxon>
        <taxon>Magnoliopsida</taxon>
        <taxon>Liliopsida</taxon>
        <taxon>Poales</taxon>
        <taxon>Poaceae</taxon>
        <taxon>BOP clade</taxon>
        <taxon>Pooideae</taxon>
        <taxon>Poodae</taxon>
        <taxon>Poeae</taxon>
        <taxon>Poeae Chloroplast Group 2 (Poeae type)</taxon>
        <taxon>Loliodinae</taxon>
        <taxon>Loliinae</taxon>
        <taxon>Lolium</taxon>
    </lineage>
</organism>
<name>A0AAD8U088_LOLMU</name>
<dbReference type="AlphaFoldDB" id="A0AAD8U088"/>
<dbReference type="Gene3D" id="3.40.462.20">
    <property type="match status" value="1"/>
</dbReference>
<gene>
    <name evidence="1" type="ORF">QYE76_013203</name>
</gene>
<accession>A0AAD8U088</accession>
<dbReference type="InterPro" id="IPR016169">
    <property type="entry name" value="FAD-bd_PCMH_sub2"/>
</dbReference>
<sequence length="77" mass="8285">MMMRKHGLFINKVVGAKLVDANGDLLDKAGMGEDLFWAIRGGCGGSFGIVLSWKVQLIQVPPTVMVFSIGKTLDHAP</sequence>
<dbReference type="InterPro" id="IPR036318">
    <property type="entry name" value="FAD-bd_PCMH-like_sf"/>
</dbReference>
<proteinExistence type="predicted"/>
<dbReference type="Proteomes" id="UP001231189">
    <property type="component" value="Unassembled WGS sequence"/>
</dbReference>
<dbReference type="SUPFAM" id="SSF56176">
    <property type="entry name" value="FAD-binding/transporter-associated domain-like"/>
    <property type="match status" value="1"/>
</dbReference>
<dbReference type="GO" id="GO:0050660">
    <property type="term" value="F:flavin adenine dinucleotide binding"/>
    <property type="evidence" value="ECO:0007669"/>
    <property type="project" value="InterPro"/>
</dbReference>
<keyword evidence="2" id="KW-1185">Reference proteome</keyword>